<accession>A0AAE9BY63</accession>
<organism evidence="1 2">
    <name type="scientific">Halorubrum tailed virus 27</name>
    <dbReference type="NCBI Taxonomy" id="2878008"/>
    <lineage>
        <taxon>Viruses</taxon>
        <taxon>Duplodnaviria</taxon>
        <taxon>Heunggongvirae</taxon>
        <taxon>Uroviricota</taxon>
        <taxon>Caudoviricetes</taxon>
        <taxon>Thumleimavirales</taxon>
        <taxon>Hafunaviridae</taxon>
        <taxon>Minorvirus</taxon>
        <taxon>Minorvirus thailandense</taxon>
        <taxon>Minorvirus HRTV27</taxon>
    </lineage>
</organism>
<dbReference type="EMBL" id="MZ334522">
    <property type="protein sequence ID" value="UBF22778.1"/>
    <property type="molecule type" value="Genomic_DNA"/>
</dbReference>
<evidence type="ECO:0000313" key="2">
    <source>
        <dbReference type="Proteomes" id="UP000827260"/>
    </source>
</evidence>
<proteinExistence type="predicted"/>
<keyword evidence="2" id="KW-1185">Reference proteome</keyword>
<dbReference type="Proteomes" id="UP000827260">
    <property type="component" value="Segment"/>
</dbReference>
<gene>
    <name evidence="1" type="ORF">HRTV-27_gp85</name>
</gene>
<evidence type="ECO:0000313" key="1">
    <source>
        <dbReference type="EMBL" id="UBF22778.1"/>
    </source>
</evidence>
<protein>
    <submittedName>
        <fullName evidence="1">Uncharacterized protein</fullName>
    </submittedName>
</protein>
<reference evidence="1" key="1">
    <citation type="submission" date="2021-05" db="EMBL/GenBank/DDBJ databases">
        <title>Diversity, taxonomy and evolution of archaeal viruses of the class Caudoviricetes.</title>
        <authorList>
            <person name="Liu Y."/>
            <person name="Demina T.A."/>
            <person name="Roux S."/>
            <person name="Aiewsakun P."/>
            <person name="Kazlauskas D."/>
            <person name="Simmonds P."/>
            <person name="Prangishvili D."/>
            <person name="Oksanen H.M."/>
            <person name="Krupovic M."/>
        </authorList>
    </citation>
    <scope>NUCLEOTIDE SEQUENCE</scope>
    <source>
        <strain evidence="1">HRTV-27/27</strain>
    </source>
</reference>
<sequence length="132" mass="14607">MKTELPTTDELANTLNNIVSQSGLLFQAHPTLPGWEVTRPGAMEAEVVAFKNKAVYPAFVRLSLRVFYAGETDEDGITYGEDTYIVETLDNGPYPWEERAHDTAEAALRDMASIMLDVADAREPKDDSEIVA</sequence>
<name>A0AAE9BY63_9CAUD</name>